<sequence>MESLEQQLLKCITLGIPRHETQTSNSENSQTQSHTSCSSTLHLSLIIKTLILLL</sequence>
<organism evidence="2">
    <name type="scientific">Brassica oleracea</name>
    <name type="common">Wild cabbage</name>
    <dbReference type="NCBI Taxonomy" id="3712"/>
    <lineage>
        <taxon>Eukaryota</taxon>
        <taxon>Viridiplantae</taxon>
        <taxon>Streptophyta</taxon>
        <taxon>Embryophyta</taxon>
        <taxon>Tracheophyta</taxon>
        <taxon>Spermatophyta</taxon>
        <taxon>Magnoliopsida</taxon>
        <taxon>eudicotyledons</taxon>
        <taxon>Gunneridae</taxon>
        <taxon>Pentapetalae</taxon>
        <taxon>rosids</taxon>
        <taxon>malvids</taxon>
        <taxon>Brassicales</taxon>
        <taxon>Brassicaceae</taxon>
        <taxon>Brassiceae</taxon>
        <taxon>Brassica</taxon>
    </lineage>
</organism>
<name>A0A3P6BVU7_BRAOL</name>
<evidence type="ECO:0000256" key="1">
    <source>
        <dbReference type="SAM" id="MobiDB-lite"/>
    </source>
</evidence>
<reference evidence="2" key="1">
    <citation type="submission" date="2018-11" db="EMBL/GenBank/DDBJ databases">
        <authorList>
            <consortium name="Genoscope - CEA"/>
            <person name="William W."/>
        </authorList>
    </citation>
    <scope>NUCLEOTIDE SEQUENCE</scope>
</reference>
<dbReference type="AlphaFoldDB" id="A0A3P6BVU7"/>
<evidence type="ECO:0000313" key="2">
    <source>
        <dbReference type="EMBL" id="VDC99748.1"/>
    </source>
</evidence>
<feature type="compositionally biased region" description="Low complexity" evidence="1">
    <location>
        <begin position="22"/>
        <end position="39"/>
    </location>
</feature>
<accession>A0A3P6BVU7</accession>
<dbReference type="EMBL" id="LR031872">
    <property type="protein sequence ID" value="VDC99748.1"/>
    <property type="molecule type" value="Genomic_DNA"/>
</dbReference>
<proteinExistence type="predicted"/>
<feature type="region of interest" description="Disordered" evidence="1">
    <location>
        <begin position="19"/>
        <end position="39"/>
    </location>
</feature>
<protein>
    <submittedName>
        <fullName evidence="2">Uncharacterized protein</fullName>
    </submittedName>
</protein>
<gene>
    <name evidence="2" type="ORF">BOLC3T20694H</name>
</gene>